<proteinExistence type="predicted"/>
<protein>
    <recommendedName>
        <fullName evidence="4">CCHC-type domain-containing protein</fullName>
    </recommendedName>
</protein>
<dbReference type="SUPFAM" id="SSF57756">
    <property type="entry name" value="Retrovirus zinc finger-like domains"/>
    <property type="match status" value="1"/>
</dbReference>
<dbReference type="GO" id="GO:0003676">
    <property type="term" value="F:nucleic acid binding"/>
    <property type="evidence" value="ECO:0007669"/>
    <property type="project" value="InterPro"/>
</dbReference>
<organism evidence="2 3">
    <name type="scientific">Phytophthora megakarya</name>
    <dbReference type="NCBI Taxonomy" id="4795"/>
    <lineage>
        <taxon>Eukaryota</taxon>
        <taxon>Sar</taxon>
        <taxon>Stramenopiles</taxon>
        <taxon>Oomycota</taxon>
        <taxon>Peronosporomycetes</taxon>
        <taxon>Peronosporales</taxon>
        <taxon>Peronosporaceae</taxon>
        <taxon>Phytophthora</taxon>
    </lineage>
</organism>
<evidence type="ECO:0000256" key="1">
    <source>
        <dbReference type="SAM" id="MobiDB-lite"/>
    </source>
</evidence>
<dbReference type="AlphaFoldDB" id="A0A225WU54"/>
<evidence type="ECO:0008006" key="4">
    <source>
        <dbReference type="Google" id="ProtNLM"/>
    </source>
</evidence>
<keyword evidence="3" id="KW-1185">Reference proteome</keyword>
<feature type="compositionally biased region" description="Basic and acidic residues" evidence="1">
    <location>
        <begin position="101"/>
        <end position="131"/>
    </location>
</feature>
<dbReference type="GO" id="GO:0008270">
    <property type="term" value="F:zinc ion binding"/>
    <property type="evidence" value="ECO:0007669"/>
    <property type="project" value="InterPro"/>
</dbReference>
<dbReference type="EMBL" id="NBNE01000305">
    <property type="protein sequence ID" value="OWZ20619.1"/>
    <property type="molecule type" value="Genomic_DNA"/>
</dbReference>
<dbReference type="InterPro" id="IPR036875">
    <property type="entry name" value="Znf_CCHC_sf"/>
</dbReference>
<reference evidence="3" key="1">
    <citation type="submission" date="2017-03" db="EMBL/GenBank/DDBJ databases">
        <title>Phytopthora megakarya and P. palmivora, two closely related causual agents of cacao black pod achieved similar genome size and gene model numbers by different mechanisms.</title>
        <authorList>
            <person name="Ali S."/>
            <person name="Shao J."/>
            <person name="Larry D.J."/>
            <person name="Kronmiller B."/>
            <person name="Shen D."/>
            <person name="Strem M.D."/>
            <person name="Melnick R.L."/>
            <person name="Guiltinan M.J."/>
            <person name="Tyler B.M."/>
            <person name="Meinhardt L.W."/>
            <person name="Bailey B.A."/>
        </authorList>
    </citation>
    <scope>NUCLEOTIDE SEQUENCE [LARGE SCALE GENOMIC DNA]</scope>
    <source>
        <strain evidence="3">zdho120</strain>
    </source>
</reference>
<sequence>MASNLKMDLTQKDVKARILAYFDSMEEVIEVHGLGKCLNKNVKLKCKVIVENLRPGTLREQVKRTLEYDPSLKSNLHHLFDVVKHEAIRNQQAFDMFQSMGKREHGGRGDTNKKTSSDSHKIPIRSEDQRQAVKTPPKKREGLPPHGCLHCKKNDHWLEDCPSASETNKREAMQMFMDQKKKGKEAVAMNRLFTYD</sequence>
<comment type="caution">
    <text evidence="2">The sequence shown here is derived from an EMBL/GenBank/DDBJ whole genome shotgun (WGS) entry which is preliminary data.</text>
</comment>
<name>A0A225WU54_9STRA</name>
<gene>
    <name evidence="2" type="ORF">PHMEG_0004931</name>
</gene>
<feature type="region of interest" description="Disordered" evidence="1">
    <location>
        <begin position="100"/>
        <end position="147"/>
    </location>
</feature>
<accession>A0A225WU54</accession>
<dbReference type="OrthoDB" id="126377at2759"/>
<evidence type="ECO:0000313" key="3">
    <source>
        <dbReference type="Proteomes" id="UP000198211"/>
    </source>
</evidence>
<evidence type="ECO:0000313" key="2">
    <source>
        <dbReference type="EMBL" id="OWZ20619.1"/>
    </source>
</evidence>
<dbReference type="Proteomes" id="UP000198211">
    <property type="component" value="Unassembled WGS sequence"/>
</dbReference>